<evidence type="ECO:0000313" key="1">
    <source>
        <dbReference type="EMBL" id="KAH1174514.1"/>
    </source>
</evidence>
<keyword evidence="2" id="KW-1185">Reference proteome</keyword>
<proteinExistence type="predicted"/>
<accession>A0A9D3X620</accession>
<organism evidence="1 2">
    <name type="scientific">Mauremys mutica</name>
    <name type="common">yellowpond turtle</name>
    <dbReference type="NCBI Taxonomy" id="74926"/>
    <lineage>
        <taxon>Eukaryota</taxon>
        <taxon>Metazoa</taxon>
        <taxon>Chordata</taxon>
        <taxon>Craniata</taxon>
        <taxon>Vertebrata</taxon>
        <taxon>Euteleostomi</taxon>
        <taxon>Archelosauria</taxon>
        <taxon>Testudinata</taxon>
        <taxon>Testudines</taxon>
        <taxon>Cryptodira</taxon>
        <taxon>Durocryptodira</taxon>
        <taxon>Testudinoidea</taxon>
        <taxon>Geoemydidae</taxon>
        <taxon>Geoemydinae</taxon>
        <taxon>Mauremys</taxon>
    </lineage>
</organism>
<dbReference type="AlphaFoldDB" id="A0A9D3X620"/>
<name>A0A9D3X620_9SAUR</name>
<protein>
    <submittedName>
        <fullName evidence="1">Uncharacterized protein</fullName>
    </submittedName>
</protein>
<comment type="caution">
    <text evidence="1">The sequence shown here is derived from an EMBL/GenBank/DDBJ whole genome shotgun (WGS) entry which is preliminary data.</text>
</comment>
<sequence>MSKSKPAYQSPDSAWWMLSLATTRRDDPIDTLPPWRFLSCPAESPAPSSSYSIPMVNIQRFLHPRPKLNRKAKPATSREVDQPLTCQRKGLAVADRKLDC</sequence>
<gene>
    <name evidence="1" type="ORF">KIL84_008505</name>
</gene>
<evidence type="ECO:0000313" key="2">
    <source>
        <dbReference type="Proteomes" id="UP000827986"/>
    </source>
</evidence>
<reference evidence="1" key="1">
    <citation type="submission" date="2021-09" db="EMBL/GenBank/DDBJ databases">
        <title>The genome of Mauremys mutica provides insights into the evolution of semi-aquatic lifestyle.</title>
        <authorList>
            <person name="Gong S."/>
            <person name="Gao Y."/>
        </authorList>
    </citation>
    <scope>NUCLEOTIDE SEQUENCE</scope>
    <source>
        <strain evidence="1">MM-2020</strain>
        <tissue evidence="1">Muscle</tissue>
    </source>
</reference>
<dbReference type="Proteomes" id="UP000827986">
    <property type="component" value="Unassembled WGS sequence"/>
</dbReference>
<dbReference type="EMBL" id="JAHDVG010000479">
    <property type="protein sequence ID" value="KAH1174514.1"/>
    <property type="molecule type" value="Genomic_DNA"/>
</dbReference>